<dbReference type="PROSITE" id="PS50068">
    <property type="entry name" value="LDLRA_2"/>
    <property type="match status" value="2"/>
</dbReference>
<feature type="region of interest" description="Disordered" evidence="7">
    <location>
        <begin position="398"/>
        <end position="421"/>
    </location>
</feature>
<evidence type="ECO:0000256" key="1">
    <source>
        <dbReference type="ARBA" id="ARBA00004613"/>
    </source>
</evidence>
<keyword evidence="10" id="KW-1185">Reference proteome</keyword>
<keyword evidence="2" id="KW-0964">Secreted</keyword>
<dbReference type="EMBL" id="CAJVCH010546997">
    <property type="protein sequence ID" value="CAG7828293.1"/>
    <property type="molecule type" value="Genomic_DNA"/>
</dbReference>
<dbReference type="InterPro" id="IPR023415">
    <property type="entry name" value="LDLR_class-A_CS"/>
</dbReference>
<evidence type="ECO:0000259" key="8">
    <source>
        <dbReference type="PROSITE" id="PS50240"/>
    </source>
</evidence>
<comment type="caution">
    <text evidence="9">The sequence shown here is derived from an EMBL/GenBank/DDBJ whole genome shotgun (WGS) entry which is preliminary data.</text>
</comment>
<reference evidence="9" key="1">
    <citation type="submission" date="2021-06" db="EMBL/GenBank/DDBJ databases">
        <authorList>
            <person name="Hodson N. C."/>
            <person name="Mongue J. A."/>
            <person name="Jaron S. K."/>
        </authorList>
    </citation>
    <scope>NUCLEOTIDE SEQUENCE</scope>
</reference>
<evidence type="ECO:0000256" key="4">
    <source>
        <dbReference type="ARBA" id="ARBA00023157"/>
    </source>
</evidence>
<feature type="disulfide bond" evidence="6">
    <location>
        <begin position="247"/>
        <end position="265"/>
    </location>
</feature>
<dbReference type="PANTHER" id="PTHR24252">
    <property type="entry name" value="ACROSIN-RELATED"/>
    <property type="match status" value="1"/>
</dbReference>
<dbReference type="CDD" id="cd00190">
    <property type="entry name" value="Tryp_SPc"/>
    <property type="match status" value="1"/>
</dbReference>
<proteinExistence type="predicted"/>
<feature type="domain" description="Peptidase S1" evidence="8">
    <location>
        <begin position="523"/>
        <end position="776"/>
    </location>
</feature>
<dbReference type="CDD" id="cd00112">
    <property type="entry name" value="LDLa"/>
    <property type="match status" value="2"/>
</dbReference>
<dbReference type="GO" id="GO:0004252">
    <property type="term" value="F:serine-type endopeptidase activity"/>
    <property type="evidence" value="ECO:0007669"/>
    <property type="project" value="InterPro"/>
</dbReference>
<name>A0A8J2L8V6_9HEXA</name>
<dbReference type="Pfam" id="PF00089">
    <property type="entry name" value="Trypsin"/>
    <property type="match status" value="1"/>
</dbReference>
<dbReference type="FunFam" id="2.40.10.10:FF:000054">
    <property type="entry name" value="Complement C1r subcomponent"/>
    <property type="match status" value="1"/>
</dbReference>
<accession>A0A8J2L8V6</accession>
<dbReference type="Pfam" id="PF00057">
    <property type="entry name" value="Ldl_recept_a"/>
    <property type="match status" value="2"/>
</dbReference>
<keyword evidence="5" id="KW-0325">Glycoprotein</keyword>
<protein>
    <recommendedName>
        <fullName evidence="8">Peptidase S1 domain-containing protein</fullName>
    </recommendedName>
</protein>
<sequence>MAAYEGVSAPDTLWLAFNELGLVELHVIRRVGCRLGRQIHGKWRRSVNASAFQVIAGIDSVDLRNFDDFSQTMKVTSIQINPKNEGFYHYCNALMQLENPLQFNTSYVKPICLPNFKPPEEQGNRGFGFSGFGQLSNYAEGTLGTLDGFRHLNSKRVSLASHPYCLARTHNSENYCGVPRPGSGSIRDTCTSQAIATAQVSANNAWYLLGLGTKYTSQICSIRKLDDDPGLPWIMNSIRCGSQGFPCRKDKCIRLSKVCDSNRDCPNGEDEDPGLCRGMNPCINEATFQCGVYESCIKYENVCDGFPDCLDASDEDPDLCKLIHRKKATPFNSDPPVSPSSPESTTAVSLVSTAPVIRVPTTTQTIPTQSTRLHEVLPIHPTVPSPKVDVPGVTTTAPVTPTVKQVPSASPHPIQEHTSMPSTNTDIARVTQSHDLECPALDASEGVTSRCALPSGESSSCSGRQPIGTVATLKCKILYKPASSDVPFITKKCRRDHRWKPERVFECFPDCGRLLTSGNNAYIVNGLSLTPKDQFPWHAAIFTKYRNRWEYICGGTLIRRSYILTAAHCVTDYNGDNNKQPDAFKIALAPTSSKFDTLYSDPNVQIYDVRKILVHDRYDPTNNYQADIALIALKSPAAINPKVLMACLPYSDSVEPSPGTLGQVAGFGVDETGKISDELKFANLPVVGVEECIKSVNFIPSVNQLCAGYANGTGVCFGDSGGGLVFKMNQRYFLYGIVSVGPRSGRRKRSLTCNQKTYSVFTSVARFVDWVTWKINFLETEM</sequence>
<keyword evidence="4 6" id="KW-1015">Disulfide bond</keyword>
<evidence type="ECO:0000256" key="6">
    <source>
        <dbReference type="PROSITE-ProRule" id="PRU00124"/>
    </source>
</evidence>
<evidence type="ECO:0000256" key="2">
    <source>
        <dbReference type="ARBA" id="ARBA00022525"/>
    </source>
</evidence>
<evidence type="ECO:0000256" key="7">
    <source>
        <dbReference type="SAM" id="MobiDB-lite"/>
    </source>
</evidence>
<dbReference type="PROSITE" id="PS01209">
    <property type="entry name" value="LDLRA_1"/>
    <property type="match status" value="2"/>
</dbReference>
<dbReference type="PROSITE" id="PS00134">
    <property type="entry name" value="TRYPSIN_HIS"/>
    <property type="match status" value="1"/>
</dbReference>
<dbReference type="PROSITE" id="PS50240">
    <property type="entry name" value="TRYPSIN_DOM"/>
    <property type="match status" value="1"/>
</dbReference>
<dbReference type="InterPro" id="IPR018114">
    <property type="entry name" value="TRYPSIN_HIS"/>
</dbReference>
<evidence type="ECO:0000313" key="9">
    <source>
        <dbReference type="EMBL" id="CAG7828293.1"/>
    </source>
</evidence>
<dbReference type="OrthoDB" id="2019384at2759"/>
<dbReference type="InterPro" id="IPR002172">
    <property type="entry name" value="LDrepeatLR_classA_rpt"/>
</dbReference>
<dbReference type="GO" id="GO:0005576">
    <property type="term" value="C:extracellular region"/>
    <property type="evidence" value="ECO:0007669"/>
    <property type="project" value="UniProtKB-SubCell"/>
</dbReference>
<organism evidence="9 10">
    <name type="scientific">Allacma fusca</name>
    <dbReference type="NCBI Taxonomy" id="39272"/>
    <lineage>
        <taxon>Eukaryota</taxon>
        <taxon>Metazoa</taxon>
        <taxon>Ecdysozoa</taxon>
        <taxon>Arthropoda</taxon>
        <taxon>Hexapoda</taxon>
        <taxon>Collembola</taxon>
        <taxon>Symphypleona</taxon>
        <taxon>Sminthuridae</taxon>
        <taxon>Allacma</taxon>
    </lineage>
</organism>
<feature type="disulfide bond" evidence="6">
    <location>
        <begin position="240"/>
        <end position="252"/>
    </location>
</feature>
<dbReference type="GO" id="GO:0006508">
    <property type="term" value="P:proteolysis"/>
    <property type="evidence" value="ECO:0007669"/>
    <property type="project" value="InterPro"/>
</dbReference>
<dbReference type="PANTHER" id="PTHR24252:SF7">
    <property type="entry name" value="HYALIN"/>
    <property type="match status" value="1"/>
</dbReference>
<dbReference type="AlphaFoldDB" id="A0A8J2L8V6"/>
<evidence type="ECO:0000313" key="10">
    <source>
        <dbReference type="Proteomes" id="UP000708208"/>
    </source>
</evidence>
<dbReference type="Proteomes" id="UP000708208">
    <property type="component" value="Unassembled WGS sequence"/>
</dbReference>
<dbReference type="InterPro" id="IPR001254">
    <property type="entry name" value="Trypsin_dom"/>
</dbReference>
<feature type="compositionally biased region" description="Low complexity" evidence="7">
    <location>
        <begin position="398"/>
        <end position="407"/>
    </location>
</feature>
<comment type="subcellular location">
    <subcellularLocation>
        <location evidence="1">Secreted</location>
    </subcellularLocation>
</comment>
<keyword evidence="3" id="KW-0732">Signal</keyword>
<evidence type="ECO:0000256" key="5">
    <source>
        <dbReference type="ARBA" id="ARBA00023180"/>
    </source>
</evidence>
<evidence type="ECO:0000256" key="3">
    <source>
        <dbReference type="ARBA" id="ARBA00022729"/>
    </source>
</evidence>
<dbReference type="SMART" id="SM00192">
    <property type="entry name" value="LDLa"/>
    <property type="match status" value="2"/>
</dbReference>
<comment type="caution">
    <text evidence="6">Lacks conserved residue(s) required for the propagation of feature annotation.</text>
</comment>
<dbReference type="SMART" id="SM00020">
    <property type="entry name" value="Tryp_SPc"/>
    <property type="match status" value="1"/>
</dbReference>
<gene>
    <name evidence="9" type="ORF">AFUS01_LOCUS38233</name>
</gene>